<proteinExistence type="predicted"/>
<sequence length="57" mass="6905">VVDGNAKEFRDLSLENQKNFLLECLDKNHLYVNYSEIDDEDYEVSKEDKKLNREFYK</sequence>
<evidence type="ECO:0000313" key="1">
    <source>
        <dbReference type="EMBL" id="GAG82984.1"/>
    </source>
</evidence>
<feature type="non-terminal residue" evidence="1">
    <location>
        <position position="1"/>
    </location>
</feature>
<dbReference type="EMBL" id="BART01016538">
    <property type="protein sequence ID" value="GAG82984.1"/>
    <property type="molecule type" value="Genomic_DNA"/>
</dbReference>
<protein>
    <submittedName>
        <fullName evidence="1">Uncharacterized protein</fullName>
    </submittedName>
</protein>
<name>X1AKM8_9ZZZZ</name>
<dbReference type="AlphaFoldDB" id="X1AKM8"/>
<organism evidence="1">
    <name type="scientific">marine sediment metagenome</name>
    <dbReference type="NCBI Taxonomy" id="412755"/>
    <lineage>
        <taxon>unclassified sequences</taxon>
        <taxon>metagenomes</taxon>
        <taxon>ecological metagenomes</taxon>
    </lineage>
</organism>
<gene>
    <name evidence="1" type="ORF">S01H4_31775</name>
</gene>
<reference evidence="1" key="1">
    <citation type="journal article" date="2014" name="Front. Microbiol.">
        <title>High frequency of phylogenetically diverse reductive dehalogenase-homologous genes in deep subseafloor sedimentary metagenomes.</title>
        <authorList>
            <person name="Kawai M."/>
            <person name="Futagami T."/>
            <person name="Toyoda A."/>
            <person name="Takaki Y."/>
            <person name="Nishi S."/>
            <person name="Hori S."/>
            <person name="Arai W."/>
            <person name="Tsubouchi T."/>
            <person name="Morono Y."/>
            <person name="Uchiyama I."/>
            <person name="Ito T."/>
            <person name="Fujiyama A."/>
            <person name="Inagaki F."/>
            <person name="Takami H."/>
        </authorList>
    </citation>
    <scope>NUCLEOTIDE SEQUENCE</scope>
    <source>
        <strain evidence="1">Expedition CK06-06</strain>
    </source>
</reference>
<comment type="caution">
    <text evidence="1">The sequence shown here is derived from an EMBL/GenBank/DDBJ whole genome shotgun (WGS) entry which is preliminary data.</text>
</comment>
<accession>X1AKM8</accession>